<keyword evidence="3" id="KW-1185">Reference proteome</keyword>
<sequence length="39" mass="4530">MTGRFPDFPVSGLRRNRKTRPCKAGDNARRKPTCGRRNR</sequence>
<evidence type="ECO:0000313" key="3">
    <source>
        <dbReference type="Proteomes" id="UP000004756"/>
    </source>
</evidence>
<evidence type="ECO:0000313" key="2">
    <source>
        <dbReference type="EMBL" id="EEG55896.1"/>
    </source>
</evidence>
<evidence type="ECO:0000256" key="1">
    <source>
        <dbReference type="SAM" id="MobiDB-lite"/>
    </source>
</evidence>
<dbReference type="Proteomes" id="UP000004756">
    <property type="component" value="Unassembled WGS sequence"/>
</dbReference>
<proteinExistence type="predicted"/>
<comment type="caution">
    <text evidence="2">The sequence shown here is derived from an EMBL/GenBank/DDBJ whole genome shotgun (WGS) entry which is preliminary data.</text>
</comment>
<dbReference type="EMBL" id="ACCJ01000111">
    <property type="protein sequence ID" value="EEG55896.1"/>
    <property type="molecule type" value="Genomic_DNA"/>
</dbReference>
<dbReference type="HOGENOM" id="CLU_3307069_0_0_9"/>
<protein>
    <submittedName>
        <fullName evidence="2">Uncharacterized protein</fullName>
    </submittedName>
</protein>
<accession>C0CYG2</accession>
<feature type="compositionally biased region" description="Basic residues" evidence="1">
    <location>
        <begin position="30"/>
        <end position="39"/>
    </location>
</feature>
<name>C0CYG2_9FIRM</name>
<feature type="region of interest" description="Disordered" evidence="1">
    <location>
        <begin position="1"/>
        <end position="39"/>
    </location>
</feature>
<organism evidence="2 3">
    <name type="scientific">[Clostridium] asparagiforme DSM 15981</name>
    <dbReference type="NCBI Taxonomy" id="518636"/>
    <lineage>
        <taxon>Bacteria</taxon>
        <taxon>Bacillati</taxon>
        <taxon>Bacillota</taxon>
        <taxon>Clostridia</taxon>
        <taxon>Lachnospirales</taxon>
        <taxon>Lachnospiraceae</taxon>
        <taxon>Enterocloster</taxon>
    </lineage>
</organism>
<gene>
    <name evidence="2" type="ORF">CLOSTASPAR_02038</name>
</gene>
<reference evidence="2 3" key="1">
    <citation type="submission" date="2009-02" db="EMBL/GenBank/DDBJ databases">
        <title>Draft genome sequence of Clostridium asparagiforme (DSM 15981).</title>
        <authorList>
            <person name="Sudarsanam P."/>
            <person name="Ley R."/>
            <person name="Guruge J."/>
            <person name="Turnbaugh P.J."/>
            <person name="Mahowald M."/>
            <person name="Liep D."/>
            <person name="Gordon J."/>
        </authorList>
    </citation>
    <scope>NUCLEOTIDE SEQUENCE [LARGE SCALE GENOMIC DNA]</scope>
    <source>
        <strain evidence="2 3">DSM 15981</strain>
    </source>
</reference>
<dbReference type="AlphaFoldDB" id="C0CYG2"/>